<dbReference type="GO" id="GO:0005829">
    <property type="term" value="C:cytosol"/>
    <property type="evidence" value="ECO:0007669"/>
    <property type="project" value="TreeGrafter"/>
</dbReference>
<dbReference type="Proteomes" id="UP000646426">
    <property type="component" value="Unassembled WGS sequence"/>
</dbReference>
<dbReference type="GO" id="GO:0006355">
    <property type="term" value="P:regulation of DNA-templated transcription"/>
    <property type="evidence" value="ECO:0007669"/>
    <property type="project" value="TreeGrafter"/>
</dbReference>
<dbReference type="Gene3D" id="3.40.50.2300">
    <property type="match status" value="1"/>
</dbReference>
<dbReference type="PROSITE" id="PS50894">
    <property type="entry name" value="HPT"/>
    <property type="match status" value="1"/>
</dbReference>
<dbReference type="Pfam" id="PF00072">
    <property type="entry name" value="Response_reg"/>
    <property type="match status" value="1"/>
</dbReference>
<evidence type="ECO:0000313" key="11">
    <source>
        <dbReference type="Proteomes" id="UP000646426"/>
    </source>
</evidence>
<keyword evidence="11" id="KW-1185">Reference proteome</keyword>
<dbReference type="InterPro" id="IPR036641">
    <property type="entry name" value="HPT_dom_sf"/>
</dbReference>
<dbReference type="Pfam" id="PF01627">
    <property type="entry name" value="Hpt"/>
    <property type="match status" value="1"/>
</dbReference>
<evidence type="ECO:0000256" key="7">
    <source>
        <dbReference type="PROSITE-ProRule" id="PRU00169"/>
    </source>
</evidence>
<keyword evidence="3" id="KW-0805">Transcription regulation</keyword>
<accession>A0A918ST32</accession>
<feature type="domain" description="HPt" evidence="9">
    <location>
        <begin position="144"/>
        <end position="232"/>
    </location>
</feature>
<evidence type="ECO:0000256" key="3">
    <source>
        <dbReference type="ARBA" id="ARBA00023015"/>
    </source>
</evidence>
<dbReference type="PROSITE" id="PS50110">
    <property type="entry name" value="RESPONSE_REGULATORY"/>
    <property type="match status" value="1"/>
</dbReference>
<gene>
    <name evidence="10" type="ORF">GCM10007067_02540</name>
</gene>
<feature type="domain" description="Response regulatory" evidence="8">
    <location>
        <begin position="6"/>
        <end position="120"/>
    </location>
</feature>
<dbReference type="GO" id="GO:0004672">
    <property type="term" value="F:protein kinase activity"/>
    <property type="evidence" value="ECO:0007669"/>
    <property type="project" value="UniProtKB-ARBA"/>
</dbReference>
<sequence>MDRNPRVLLVEDDAVSSSVFTLALERAGAHVDARGCVATAHDAATHAHHDLWLIDAHLPDGTGIDLLASLRARGLFARAIAHTASSDPALHARLRDAGFVDVLVKPLPAAELVAAVLPSSSVERRREPADRWDDPQALRALGGRRESLLALRALFLQELPDALARCRTAVHTHDDAALRATLHRLQASCAFVGAATLLECVHALRGAPGPSTLAEFEREVGALLARAPTDVA</sequence>
<evidence type="ECO:0000256" key="4">
    <source>
        <dbReference type="ARBA" id="ARBA00023125"/>
    </source>
</evidence>
<dbReference type="SMART" id="SM00448">
    <property type="entry name" value="REC"/>
    <property type="match status" value="1"/>
</dbReference>
<dbReference type="PANTHER" id="PTHR48111">
    <property type="entry name" value="REGULATOR OF RPOS"/>
    <property type="match status" value="1"/>
</dbReference>
<evidence type="ECO:0000256" key="2">
    <source>
        <dbReference type="ARBA" id="ARBA00023012"/>
    </source>
</evidence>
<dbReference type="SUPFAM" id="SSF47226">
    <property type="entry name" value="Histidine-containing phosphotransfer domain, HPT domain"/>
    <property type="match status" value="1"/>
</dbReference>
<keyword evidence="1 7" id="KW-0597">Phosphoprotein</keyword>
<dbReference type="AlphaFoldDB" id="A0A918ST32"/>
<dbReference type="GO" id="GO:0000976">
    <property type="term" value="F:transcription cis-regulatory region binding"/>
    <property type="evidence" value="ECO:0007669"/>
    <property type="project" value="TreeGrafter"/>
</dbReference>
<dbReference type="GO" id="GO:0000156">
    <property type="term" value="F:phosphorelay response regulator activity"/>
    <property type="evidence" value="ECO:0007669"/>
    <property type="project" value="TreeGrafter"/>
</dbReference>
<proteinExistence type="predicted"/>
<dbReference type="InterPro" id="IPR039420">
    <property type="entry name" value="WalR-like"/>
</dbReference>
<name>A0A918ST32_9GAMM</name>
<protein>
    <submittedName>
        <fullName evidence="10">Transcriptional regulator</fullName>
    </submittedName>
</protein>
<keyword evidence="5" id="KW-0804">Transcription</keyword>
<dbReference type="RefSeq" id="WP_189452558.1">
    <property type="nucleotide sequence ID" value="NZ_BMYD01000001.1"/>
</dbReference>
<feature type="modified residue" description="4-aspartylphosphate" evidence="7">
    <location>
        <position position="55"/>
    </location>
</feature>
<dbReference type="Gene3D" id="1.20.120.160">
    <property type="entry name" value="HPT domain"/>
    <property type="match status" value="1"/>
</dbReference>
<dbReference type="CDD" id="cd00156">
    <property type="entry name" value="REC"/>
    <property type="match status" value="1"/>
</dbReference>
<evidence type="ECO:0000256" key="5">
    <source>
        <dbReference type="ARBA" id="ARBA00023163"/>
    </source>
</evidence>
<dbReference type="InterPro" id="IPR001789">
    <property type="entry name" value="Sig_transdc_resp-reg_receiver"/>
</dbReference>
<keyword evidence="4" id="KW-0238">DNA-binding</keyword>
<reference evidence="10" key="1">
    <citation type="journal article" date="2014" name="Int. J. Syst. Evol. Microbiol.">
        <title>Complete genome sequence of Corynebacterium casei LMG S-19264T (=DSM 44701T), isolated from a smear-ripened cheese.</title>
        <authorList>
            <consortium name="US DOE Joint Genome Institute (JGI-PGF)"/>
            <person name="Walter F."/>
            <person name="Albersmeier A."/>
            <person name="Kalinowski J."/>
            <person name="Ruckert C."/>
        </authorList>
    </citation>
    <scope>NUCLEOTIDE SEQUENCE</scope>
    <source>
        <strain evidence="10">KCTC 23077</strain>
    </source>
</reference>
<dbReference type="PANTHER" id="PTHR48111:SF1">
    <property type="entry name" value="TWO-COMPONENT RESPONSE REGULATOR ORR33"/>
    <property type="match status" value="1"/>
</dbReference>
<dbReference type="InterPro" id="IPR011006">
    <property type="entry name" value="CheY-like_superfamily"/>
</dbReference>
<evidence type="ECO:0000256" key="1">
    <source>
        <dbReference type="ARBA" id="ARBA00022553"/>
    </source>
</evidence>
<dbReference type="EMBL" id="BMYD01000001">
    <property type="protein sequence ID" value="GHA70014.1"/>
    <property type="molecule type" value="Genomic_DNA"/>
</dbReference>
<evidence type="ECO:0000313" key="10">
    <source>
        <dbReference type="EMBL" id="GHA70014.1"/>
    </source>
</evidence>
<keyword evidence="2" id="KW-0902">Two-component regulatory system</keyword>
<organism evidence="10 11">
    <name type="scientific">Cognatilysobacter bugurensis</name>
    <dbReference type="NCBI Taxonomy" id="543356"/>
    <lineage>
        <taxon>Bacteria</taxon>
        <taxon>Pseudomonadati</taxon>
        <taxon>Pseudomonadota</taxon>
        <taxon>Gammaproteobacteria</taxon>
        <taxon>Lysobacterales</taxon>
        <taxon>Lysobacteraceae</taxon>
        <taxon>Cognatilysobacter</taxon>
    </lineage>
</organism>
<evidence type="ECO:0000259" key="8">
    <source>
        <dbReference type="PROSITE" id="PS50110"/>
    </source>
</evidence>
<dbReference type="SUPFAM" id="SSF52172">
    <property type="entry name" value="CheY-like"/>
    <property type="match status" value="1"/>
</dbReference>
<feature type="modified residue" description="Phosphohistidine" evidence="6">
    <location>
        <position position="183"/>
    </location>
</feature>
<dbReference type="GO" id="GO:0032993">
    <property type="term" value="C:protein-DNA complex"/>
    <property type="evidence" value="ECO:0007669"/>
    <property type="project" value="TreeGrafter"/>
</dbReference>
<dbReference type="InterPro" id="IPR008207">
    <property type="entry name" value="Sig_transdc_His_kin_Hpt_dom"/>
</dbReference>
<evidence type="ECO:0000256" key="6">
    <source>
        <dbReference type="PROSITE-ProRule" id="PRU00110"/>
    </source>
</evidence>
<reference evidence="10" key="2">
    <citation type="submission" date="2020-09" db="EMBL/GenBank/DDBJ databases">
        <authorList>
            <person name="Sun Q."/>
            <person name="Kim S."/>
        </authorList>
    </citation>
    <scope>NUCLEOTIDE SEQUENCE</scope>
    <source>
        <strain evidence="10">KCTC 23077</strain>
    </source>
</reference>
<evidence type="ECO:0000259" key="9">
    <source>
        <dbReference type="PROSITE" id="PS50894"/>
    </source>
</evidence>
<comment type="caution">
    <text evidence="10">The sequence shown here is derived from an EMBL/GenBank/DDBJ whole genome shotgun (WGS) entry which is preliminary data.</text>
</comment>